<dbReference type="InterPro" id="IPR002525">
    <property type="entry name" value="Transp_IS110-like_N"/>
</dbReference>
<dbReference type="RefSeq" id="WP_051498191.1">
    <property type="nucleotide sequence ID" value="NZ_CBTK010000314.1"/>
</dbReference>
<feature type="region of interest" description="Disordered" evidence="1">
    <location>
        <begin position="123"/>
        <end position="143"/>
    </location>
</feature>
<dbReference type="PANTHER" id="PTHR33055">
    <property type="entry name" value="TRANSPOSASE FOR INSERTION SEQUENCE ELEMENT IS1111A"/>
    <property type="match status" value="1"/>
</dbReference>
<evidence type="ECO:0000259" key="2">
    <source>
        <dbReference type="Pfam" id="PF01548"/>
    </source>
</evidence>
<protein>
    <recommendedName>
        <fullName evidence="2">Transposase IS110-like N-terminal domain-containing protein</fullName>
    </recommendedName>
</protein>
<evidence type="ECO:0000313" key="4">
    <source>
        <dbReference type="Proteomes" id="UP000019184"/>
    </source>
</evidence>
<gene>
    <name evidence="3" type="ORF">BN874_940003</name>
</gene>
<name>A0A7U7J4X1_9GAMM</name>
<dbReference type="Pfam" id="PF01548">
    <property type="entry name" value="DEDD_Tnp_IS110"/>
    <property type="match status" value="1"/>
</dbReference>
<organism evidence="3 4">
    <name type="scientific">Candidatus Contendobacter odensis Run_B_J11</name>
    <dbReference type="NCBI Taxonomy" id="1400861"/>
    <lineage>
        <taxon>Bacteria</taxon>
        <taxon>Pseudomonadati</taxon>
        <taxon>Pseudomonadota</taxon>
        <taxon>Gammaproteobacteria</taxon>
        <taxon>Candidatus Competibacteraceae</taxon>
        <taxon>Candidatus Contendibacter</taxon>
    </lineage>
</organism>
<dbReference type="AlphaFoldDB" id="A0A7U7J4X1"/>
<reference evidence="3 4" key="1">
    <citation type="journal article" date="2014" name="ISME J.">
        <title>Candidatus Competibacter-lineage genomes retrieved from metagenomes reveal functional metabolic diversity.</title>
        <authorList>
            <person name="McIlroy S.J."/>
            <person name="Albertsen M."/>
            <person name="Andresen E.K."/>
            <person name="Saunders A.M."/>
            <person name="Kristiansen R."/>
            <person name="Stokholm-Bjerregaard M."/>
            <person name="Nielsen K.L."/>
            <person name="Nielsen P.H."/>
        </authorList>
    </citation>
    <scope>NUCLEOTIDE SEQUENCE [LARGE SCALE GENOMIC DNA]</scope>
    <source>
        <strain evidence="3 4">Run_B_J11</strain>
    </source>
</reference>
<dbReference type="GO" id="GO:0006313">
    <property type="term" value="P:DNA transposition"/>
    <property type="evidence" value="ECO:0007669"/>
    <property type="project" value="InterPro"/>
</dbReference>
<comment type="caution">
    <text evidence="3">The sequence shown here is derived from an EMBL/GenBank/DDBJ whole genome shotgun (WGS) entry which is preliminary data.</text>
</comment>
<proteinExistence type="predicted"/>
<dbReference type="GO" id="GO:0003677">
    <property type="term" value="F:DNA binding"/>
    <property type="evidence" value="ECO:0007669"/>
    <property type="project" value="InterPro"/>
</dbReference>
<evidence type="ECO:0000256" key="1">
    <source>
        <dbReference type="SAM" id="MobiDB-lite"/>
    </source>
</evidence>
<dbReference type="GO" id="GO:0004803">
    <property type="term" value="F:transposase activity"/>
    <property type="evidence" value="ECO:0007669"/>
    <property type="project" value="InterPro"/>
</dbReference>
<feature type="domain" description="Transposase IS110-like N-terminal" evidence="2">
    <location>
        <begin position="3"/>
        <end position="125"/>
    </location>
</feature>
<evidence type="ECO:0000313" key="3">
    <source>
        <dbReference type="EMBL" id="CDH47759.1"/>
    </source>
</evidence>
<keyword evidence="4" id="KW-1185">Reference proteome</keyword>
<sequence>MNFGFDNTPEGFAFFVEWRIGFGDASPTICMEATSAYSIPLAEHWVEQGFCVNVVNPAKIAAFAKSELSRATTDKADAKLIARYGSVMQPPAWTPQPQEIRELQALLRRVEHLLAMERMEQNRLNTATPPLPTRSGPYSSPWSRNLRIPATTSVAMSAVTPA</sequence>
<dbReference type="InterPro" id="IPR047650">
    <property type="entry name" value="Transpos_IS110"/>
</dbReference>
<accession>A0A7U7J4X1</accession>
<dbReference type="Proteomes" id="UP000019184">
    <property type="component" value="Unassembled WGS sequence"/>
</dbReference>
<dbReference type="EMBL" id="CBTK010000314">
    <property type="protein sequence ID" value="CDH47759.1"/>
    <property type="molecule type" value="Genomic_DNA"/>
</dbReference>
<dbReference type="PANTHER" id="PTHR33055:SF3">
    <property type="entry name" value="PUTATIVE TRANSPOSASE FOR IS117-RELATED"/>
    <property type="match status" value="1"/>
</dbReference>